<gene>
    <name evidence="1" type="ORF">ABVT43_12890</name>
</gene>
<sequence length="55" mass="6176">MKSSNHFNVKHANNKTPSTKVENTNSSFFLGKGTAEDFLEQIGRIFDLGNTFLNK</sequence>
<organism evidence="1 2">
    <name type="scientific">Aliikangiella maris</name>
    <dbReference type="NCBI Taxonomy" id="3162458"/>
    <lineage>
        <taxon>Bacteria</taxon>
        <taxon>Pseudomonadati</taxon>
        <taxon>Pseudomonadota</taxon>
        <taxon>Gammaproteobacteria</taxon>
        <taxon>Oceanospirillales</taxon>
        <taxon>Pleioneaceae</taxon>
        <taxon>Aliikangiella</taxon>
    </lineage>
</organism>
<comment type="caution">
    <text evidence="1">The sequence shown here is derived from an EMBL/GenBank/DDBJ whole genome shotgun (WGS) entry which is preliminary data.</text>
</comment>
<reference evidence="1 2" key="1">
    <citation type="submission" date="2024-06" db="EMBL/GenBank/DDBJ databases">
        <authorList>
            <person name="Li F."/>
        </authorList>
    </citation>
    <scope>NUCLEOTIDE SEQUENCE [LARGE SCALE GENOMIC DNA]</scope>
    <source>
        <strain evidence="1 2">GXAS 311</strain>
    </source>
</reference>
<evidence type="ECO:0000313" key="1">
    <source>
        <dbReference type="EMBL" id="MET1256028.1"/>
    </source>
</evidence>
<name>A0ABV2BW63_9GAMM</name>
<dbReference type="EMBL" id="JBEVCJ010000016">
    <property type="protein sequence ID" value="MET1256028.1"/>
    <property type="molecule type" value="Genomic_DNA"/>
</dbReference>
<keyword evidence="2" id="KW-1185">Reference proteome</keyword>
<proteinExistence type="predicted"/>
<dbReference type="Proteomes" id="UP001548189">
    <property type="component" value="Unassembled WGS sequence"/>
</dbReference>
<protein>
    <submittedName>
        <fullName evidence="1">Uncharacterized protein</fullName>
    </submittedName>
</protein>
<evidence type="ECO:0000313" key="2">
    <source>
        <dbReference type="Proteomes" id="UP001548189"/>
    </source>
</evidence>
<accession>A0ABV2BW63</accession>